<keyword evidence="4" id="KW-0648">Protein biosynthesis</keyword>
<dbReference type="InterPro" id="IPR017959">
    <property type="entry name" value="Asn/Gln-tRNA_amidoTrfase_suB/E"/>
</dbReference>
<dbReference type="InterPro" id="IPR014746">
    <property type="entry name" value="Gln_synth/guanido_kin_cat_dom"/>
</dbReference>
<dbReference type="EMBL" id="JAFNEN010000680">
    <property type="protein sequence ID" value="KAG8178610.1"/>
    <property type="molecule type" value="Genomic_DNA"/>
</dbReference>
<name>A0AAV6U4X9_9ARAC</name>
<evidence type="ECO:0000256" key="1">
    <source>
        <dbReference type="ARBA" id="ARBA00022598"/>
    </source>
</evidence>
<dbReference type="GO" id="GO:0005739">
    <property type="term" value="C:mitochondrion"/>
    <property type="evidence" value="ECO:0007669"/>
    <property type="project" value="TreeGrafter"/>
</dbReference>
<dbReference type="GO" id="GO:0005524">
    <property type="term" value="F:ATP binding"/>
    <property type="evidence" value="ECO:0007669"/>
    <property type="project" value="UniProtKB-KW"/>
</dbReference>
<evidence type="ECO:0000256" key="3">
    <source>
        <dbReference type="ARBA" id="ARBA00022840"/>
    </source>
</evidence>
<dbReference type="GO" id="GO:0032543">
    <property type="term" value="P:mitochondrial translation"/>
    <property type="evidence" value="ECO:0007669"/>
    <property type="project" value="TreeGrafter"/>
</dbReference>
<keyword evidence="3" id="KW-0067">ATP-binding</keyword>
<protein>
    <recommendedName>
        <fullName evidence="5">Aspartyl/Glutamyl-tRNA(Gln) amidotransferase subunit B/E catalytic domain-containing protein</fullName>
    </recommendedName>
</protein>
<sequence length="190" mass="21163">MLIKRKNFKFGNDDNGFISLKNQSFATQANVSEDHKAYQGVVGLEVHAQINTKSKLFSRSAATFGLPTNSKVSYFDAALPGTLPVLNKQCVEAGILTALACNCTVNKTSTFDRKHYFYPDLPAGYQITQQFRPLASAGHIHFIVHGRENSDDRPYKCSSQLKQLQLEQDSGRSFHVSEKKSLVDLNRAGY</sequence>
<keyword evidence="7" id="KW-1185">Reference proteome</keyword>
<dbReference type="AlphaFoldDB" id="A0AAV6U4X9"/>
<dbReference type="SUPFAM" id="SSF55931">
    <property type="entry name" value="Glutamine synthetase/guanido kinase"/>
    <property type="match status" value="1"/>
</dbReference>
<dbReference type="PANTHER" id="PTHR11659:SF0">
    <property type="entry name" value="GLUTAMYL-TRNA(GLN) AMIDOTRANSFERASE SUBUNIT B, MITOCHONDRIAL"/>
    <property type="match status" value="1"/>
</dbReference>
<accession>A0AAV6U4X9</accession>
<dbReference type="GO" id="GO:0070681">
    <property type="term" value="P:glutaminyl-tRNAGln biosynthesis via transamidation"/>
    <property type="evidence" value="ECO:0007669"/>
    <property type="project" value="TreeGrafter"/>
</dbReference>
<keyword evidence="1" id="KW-0436">Ligase</keyword>
<evidence type="ECO:0000313" key="7">
    <source>
        <dbReference type="Proteomes" id="UP000827092"/>
    </source>
</evidence>
<reference evidence="6 7" key="1">
    <citation type="journal article" date="2022" name="Nat. Ecol. Evol.">
        <title>A masculinizing supergene underlies an exaggerated male reproductive morph in a spider.</title>
        <authorList>
            <person name="Hendrickx F."/>
            <person name="De Corte Z."/>
            <person name="Sonet G."/>
            <person name="Van Belleghem S.M."/>
            <person name="Kostlbacher S."/>
            <person name="Vangestel C."/>
        </authorList>
    </citation>
    <scope>NUCLEOTIDE SEQUENCE [LARGE SCALE GENOMIC DNA]</scope>
    <source>
        <strain evidence="6">W744_W776</strain>
    </source>
</reference>
<dbReference type="GO" id="GO:0050567">
    <property type="term" value="F:glutaminyl-tRNA synthase (glutamine-hydrolyzing) activity"/>
    <property type="evidence" value="ECO:0007669"/>
    <property type="project" value="TreeGrafter"/>
</dbReference>
<dbReference type="GO" id="GO:0030956">
    <property type="term" value="C:glutamyl-tRNA(Gln) amidotransferase complex"/>
    <property type="evidence" value="ECO:0007669"/>
    <property type="project" value="TreeGrafter"/>
</dbReference>
<dbReference type="PANTHER" id="PTHR11659">
    <property type="entry name" value="GLUTAMYL-TRNA GLN AMIDOTRANSFERASE SUBUNIT B MITOCHONDRIAL AND PROKARYOTIC PET112-RELATED"/>
    <property type="match status" value="1"/>
</dbReference>
<evidence type="ECO:0000256" key="2">
    <source>
        <dbReference type="ARBA" id="ARBA00022741"/>
    </source>
</evidence>
<dbReference type="Pfam" id="PF02934">
    <property type="entry name" value="GatB_N"/>
    <property type="match status" value="1"/>
</dbReference>
<comment type="caution">
    <text evidence="6">The sequence shown here is derived from an EMBL/GenBank/DDBJ whole genome shotgun (WGS) entry which is preliminary data.</text>
</comment>
<dbReference type="InterPro" id="IPR006075">
    <property type="entry name" value="Asn/Gln-tRNA_Trfase_suB/E_cat"/>
</dbReference>
<evidence type="ECO:0000256" key="4">
    <source>
        <dbReference type="ARBA" id="ARBA00022917"/>
    </source>
</evidence>
<evidence type="ECO:0000259" key="5">
    <source>
        <dbReference type="Pfam" id="PF02934"/>
    </source>
</evidence>
<evidence type="ECO:0000313" key="6">
    <source>
        <dbReference type="EMBL" id="KAG8178610.1"/>
    </source>
</evidence>
<dbReference type="Proteomes" id="UP000827092">
    <property type="component" value="Unassembled WGS sequence"/>
</dbReference>
<feature type="domain" description="Aspartyl/Glutamyl-tRNA(Gln) amidotransferase subunit B/E catalytic" evidence="5">
    <location>
        <begin position="41"/>
        <end position="189"/>
    </location>
</feature>
<keyword evidence="2" id="KW-0547">Nucleotide-binding</keyword>
<proteinExistence type="predicted"/>
<organism evidence="6 7">
    <name type="scientific">Oedothorax gibbosus</name>
    <dbReference type="NCBI Taxonomy" id="931172"/>
    <lineage>
        <taxon>Eukaryota</taxon>
        <taxon>Metazoa</taxon>
        <taxon>Ecdysozoa</taxon>
        <taxon>Arthropoda</taxon>
        <taxon>Chelicerata</taxon>
        <taxon>Arachnida</taxon>
        <taxon>Araneae</taxon>
        <taxon>Araneomorphae</taxon>
        <taxon>Entelegynae</taxon>
        <taxon>Araneoidea</taxon>
        <taxon>Linyphiidae</taxon>
        <taxon>Erigoninae</taxon>
        <taxon>Oedothorax</taxon>
    </lineage>
</organism>
<gene>
    <name evidence="6" type="ORF">JTE90_014201</name>
</gene>